<reference evidence="1" key="1">
    <citation type="submission" date="2023-03" db="EMBL/GenBank/DDBJ databases">
        <title>Massive genome expansion in bonnet fungi (Mycena s.s.) driven by repeated elements and novel gene families across ecological guilds.</title>
        <authorList>
            <consortium name="Lawrence Berkeley National Laboratory"/>
            <person name="Harder C.B."/>
            <person name="Miyauchi S."/>
            <person name="Viragh M."/>
            <person name="Kuo A."/>
            <person name="Thoen E."/>
            <person name="Andreopoulos B."/>
            <person name="Lu D."/>
            <person name="Skrede I."/>
            <person name="Drula E."/>
            <person name="Henrissat B."/>
            <person name="Morin E."/>
            <person name="Kohler A."/>
            <person name="Barry K."/>
            <person name="LaButti K."/>
            <person name="Morin E."/>
            <person name="Salamov A."/>
            <person name="Lipzen A."/>
            <person name="Mereny Z."/>
            <person name="Hegedus B."/>
            <person name="Baldrian P."/>
            <person name="Stursova M."/>
            <person name="Weitz H."/>
            <person name="Taylor A."/>
            <person name="Grigoriev I.V."/>
            <person name="Nagy L.G."/>
            <person name="Martin F."/>
            <person name="Kauserud H."/>
        </authorList>
    </citation>
    <scope>NUCLEOTIDE SEQUENCE</scope>
    <source>
        <strain evidence="1">9144</strain>
    </source>
</reference>
<keyword evidence="2" id="KW-1185">Reference proteome</keyword>
<organism evidence="1 2">
    <name type="scientific">Mycena pura</name>
    <dbReference type="NCBI Taxonomy" id="153505"/>
    <lineage>
        <taxon>Eukaryota</taxon>
        <taxon>Fungi</taxon>
        <taxon>Dikarya</taxon>
        <taxon>Basidiomycota</taxon>
        <taxon>Agaricomycotina</taxon>
        <taxon>Agaricomycetes</taxon>
        <taxon>Agaricomycetidae</taxon>
        <taxon>Agaricales</taxon>
        <taxon>Marasmiineae</taxon>
        <taxon>Mycenaceae</taxon>
        <taxon>Mycena</taxon>
    </lineage>
</organism>
<evidence type="ECO:0000313" key="2">
    <source>
        <dbReference type="Proteomes" id="UP001219525"/>
    </source>
</evidence>
<sequence length="250" mass="27587">MGRGPYVASKDSFMSLMMCIHWYKSSESSTDKVGPDTAGKCRGRAFMVFDRYMPLLCSGSGNSIFALQCFEQHSSVPIAPALAQGIFLISISSVQNPRSLGGANLVRHRRRPMRSTLAAPHRGTCMTRILQVQIPGISDAAESYFPYSSIVKKNLIYATPSGEIRLGQIKRKSGRPAGGLGTIMILADLRTKSFKMLAYLRPLSNIFNHSTEGTELHEFHFVGDEIHLSSTKTMKYFSLGSDFIQAIPIQ</sequence>
<gene>
    <name evidence="1" type="ORF">GGX14DRAFT_404867</name>
</gene>
<protein>
    <submittedName>
        <fullName evidence="1">Uncharacterized protein</fullName>
    </submittedName>
</protein>
<dbReference type="EMBL" id="JARJCW010000100">
    <property type="protein sequence ID" value="KAJ7194243.1"/>
    <property type="molecule type" value="Genomic_DNA"/>
</dbReference>
<name>A0AAD6UTR9_9AGAR</name>
<comment type="caution">
    <text evidence="1">The sequence shown here is derived from an EMBL/GenBank/DDBJ whole genome shotgun (WGS) entry which is preliminary data.</text>
</comment>
<accession>A0AAD6UTR9</accession>
<dbReference type="Proteomes" id="UP001219525">
    <property type="component" value="Unassembled WGS sequence"/>
</dbReference>
<evidence type="ECO:0000313" key="1">
    <source>
        <dbReference type="EMBL" id="KAJ7194243.1"/>
    </source>
</evidence>
<dbReference type="AlphaFoldDB" id="A0AAD6UTR9"/>
<proteinExistence type="predicted"/>